<feature type="compositionally biased region" description="Basic and acidic residues" evidence="7">
    <location>
        <begin position="1266"/>
        <end position="1280"/>
    </location>
</feature>
<accession>A0A9P5Z233</accession>
<dbReference type="EC" id="3.4.22.49" evidence="2"/>
<dbReference type="PROSITE" id="PS50005">
    <property type="entry name" value="TPR"/>
    <property type="match status" value="1"/>
</dbReference>
<dbReference type="Pfam" id="PF03568">
    <property type="entry name" value="Separin_C"/>
    <property type="match status" value="1"/>
</dbReference>
<dbReference type="GO" id="GO:0051307">
    <property type="term" value="P:meiotic chromosome separation"/>
    <property type="evidence" value="ECO:0007669"/>
    <property type="project" value="TreeGrafter"/>
</dbReference>
<feature type="compositionally biased region" description="Basic residues" evidence="7">
    <location>
        <begin position="1843"/>
        <end position="1857"/>
    </location>
</feature>
<dbReference type="GO" id="GO:0072686">
    <property type="term" value="C:mitotic spindle"/>
    <property type="evidence" value="ECO:0007669"/>
    <property type="project" value="TreeGrafter"/>
</dbReference>
<feature type="region of interest" description="Disordered" evidence="7">
    <location>
        <begin position="980"/>
        <end position="1010"/>
    </location>
</feature>
<dbReference type="GO" id="GO:0005737">
    <property type="term" value="C:cytoplasm"/>
    <property type="evidence" value="ECO:0007669"/>
    <property type="project" value="TreeGrafter"/>
</dbReference>
<evidence type="ECO:0000256" key="2">
    <source>
        <dbReference type="ARBA" id="ARBA00012489"/>
    </source>
</evidence>
<dbReference type="GO" id="GO:0004197">
    <property type="term" value="F:cysteine-type endopeptidase activity"/>
    <property type="evidence" value="ECO:0007669"/>
    <property type="project" value="InterPro"/>
</dbReference>
<dbReference type="PANTHER" id="PTHR12792:SF0">
    <property type="entry name" value="SEPARIN"/>
    <property type="match status" value="1"/>
</dbReference>
<dbReference type="Proteomes" id="UP000807469">
    <property type="component" value="Unassembled WGS sequence"/>
</dbReference>
<name>A0A9P5Z233_9AGAR</name>
<evidence type="ECO:0000256" key="1">
    <source>
        <dbReference type="ARBA" id="ARBA00000451"/>
    </source>
</evidence>
<reference evidence="9" key="1">
    <citation type="submission" date="2020-11" db="EMBL/GenBank/DDBJ databases">
        <authorList>
            <consortium name="DOE Joint Genome Institute"/>
            <person name="Ahrendt S."/>
            <person name="Riley R."/>
            <person name="Andreopoulos W."/>
            <person name="Labutti K."/>
            <person name="Pangilinan J."/>
            <person name="Ruiz-Duenas F.J."/>
            <person name="Barrasa J.M."/>
            <person name="Sanchez-Garcia M."/>
            <person name="Camarero S."/>
            <person name="Miyauchi S."/>
            <person name="Serrano A."/>
            <person name="Linde D."/>
            <person name="Babiker R."/>
            <person name="Drula E."/>
            <person name="Ayuso-Fernandez I."/>
            <person name="Pacheco R."/>
            <person name="Padilla G."/>
            <person name="Ferreira P."/>
            <person name="Barriuso J."/>
            <person name="Kellner H."/>
            <person name="Castanera R."/>
            <person name="Alfaro M."/>
            <person name="Ramirez L."/>
            <person name="Pisabarro A.G."/>
            <person name="Kuo A."/>
            <person name="Tritt A."/>
            <person name="Lipzen A."/>
            <person name="He G."/>
            <person name="Yan M."/>
            <person name="Ng V."/>
            <person name="Cullen D."/>
            <person name="Martin F."/>
            <person name="Rosso M.-N."/>
            <person name="Henrissat B."/>
            <person name="Hibbett D."/>
            <person name="Martinez A.T."/>
            <person name="Grigoriev I.V."/>
        </authorList>
    </citation>
    <scope>NUCLEOTIDE SEQUENCE</scope>
    <source>
        <strain evidence="9">CIRM-BRFM 674</strain>
    </source>
</reference>
<proteinExistence type="predicted"/>
<evidence type="ECO:0000256" key="5">
    <source>
        <dbReference type="PROSITE-ProRule" id="PRU00339"/>
    </source>
</evidence>
<evidence type="ECO:0000259" key="8">
    <source>
        <dbReference type="PROSITE" id="PS51700"/>
    </source>
</evidence>
<dbReference type="InterPro" id="IPR011990">
    <property type="entry name" value="TPR-like_helical_dom_sf"/>
</dbReference>
<feature type="compositionally biased region" description="Low complexity" evidence="7">
    <location>
        <begin position="985"/>
        <end position="995"/>
    </location>
</feature>
<feature type="coiled-coil region" evidence="6">
    <location>
        <begin position="1368"/>
        <end position="1402"/>
    </location>
</feature>
<sequence>MPSAQCTSNSDTFKQNSRSSDDVKAKKTISRRAATHQPTRSKLAGSITADQLANELASKLTLADGKGKQKAVEPSHDTKSSSMRSVNSVSQTLTAIVQSGWKKSTSDSSTRATLTSANSAASSAAKHLAVLRRLCPNDIDVERAAVSVLGKLVSLEMYDLAATFLSEIHPRLCSLLNTSGTVTSVLEIPQPTPPPTDTTLLTLISTYLIYALTIKTQSHSITSKVAEELVSTISPPNRPSLLVWLPAFAPLPSTHLDSLLTRAYTCINKLCSYYSAPPSPSAIGSRSKPTPTPFFPEALFTLRMYAMRCLVHTTPGVIEANTFWDQTRRFTVPFVKSAQGSSEEQATRMILTSYTELVQLAEQRPDQEVYMAINSGAKGFVAFCEYWSAFAKRAGDIIVLQKINSFIQPPVLSSSQSSATTSITHQAETHHQAVIQEGTRLNNALGQLSILLENASSSDNGDALRTSIQYAAVLLKISPTISALLQPSQRISERKSREEEEVSRICGRVDRAFEKVRRMSLKMLEAAPPAPSIQAVEADLRDFLLQCVSSLEQYPSLSTCNAAATRDVLTRCLDTLFVLSRTQVNPTNPTTFVPAFDLLSRALTILKSVPTDKFPLTPAENAVDIANYTRCVSGAFYNIAGVLYQAMRFGNAVPFLVEACSLGAKALRLPRSDLQASNETREKEWKQLEEQLFRRWELLGVCYSKNGDRKNAYNAFKESIHAFPFSSSGLIAQSNSLPPDILFGPDASPIVKQLSGLIERLSYLGACDLLLPPNEVSLASTVGPTSTSTSAATTLDASVIGVLLERQLDTLEPSRWKGGIRNAFVKLFRDALAAYADMPVRRARVLVRCMAFLYREQVEDTCQNLGFTDMEEMVQQVESLADMQSLGRDADLAHFIPQYRIAVNLWSALHSHRRADPKQSSIMTQRTEVACALMKEILVHVSETKSKASARKSLVVRKVSSPKVAKVAKALSPRATRTTRLRAVPAAPKKAAPAKTRSKAVVDPVTPKPRSRAVIEPTTLHPVQTTPRRSTDGTQVTKSALLFDNFDKFLSLLQLAACVLGMLSLILPKAHLLEMTRKLAQRQIGTTSEAFVIASLDLAHEYATLGRLKRATSIFTQALEIVRSRQTSEEIGVRFLLRFAESLALLEDVPKSSKVYLEALELSGQVNLEQKAASTQQRIHARATVLEMAATAANVFGLVQYTKGDVSTSLEGFLQSLRLWNRAVDTLARLNPLSRSSASSPSDSDPFSMTSMKDALPSTGSASSPQDEKKNPERRPPMDGLEWRISEGLLSTMLSLAQTYYLRGSAREAEYFARQATDLAEQLNAPALQGRALAKQGEIQLYMGHTEEAQDNLTKAAELLSSQQSIDTAEIRRLVVELNAKMTEAEDEAENLDNALEETISVLEALDMAFRQFDNLAFGPRRSLLESPAGKDHLEVLAPDVWCSVLRQRLWSLRDDPGDVFNAMLQKLVSLSYSSNNKAQENALMAKLTLHGVYDRFRTDMFLSSLTESTIAVPLGMGSKEDIRTILSSIEVMDALASAEKLLWAHLTLNGSKGNVIKVRDAAISLVLVSAFRTSLGDRRVDLPSTMVSLLDMSASLTLRRDMLEAIQHKVPPDQAPDDLQWPSLSEEGDHLPNPTPVNSKSRRFALSQSDSEDEDNATIKPASLKSYWDSVKMRYRSHTLSPSTLSSRDTLGFPATWTIINISVTSDKSTLFISRQQGGPDPVDPLIFCIPLKGRRESGDDDETQLTFDGAIQELHDIVRCSDECTKSAINIKADDEEARSSWWKQRGQLDLRMRDLLENIEYCWLGAFKTILSPSPTISVEAISELRGQFEKVFHRALHVKDKKPKPRATGHKKSSSQPRANTPTQFTFDDSIIKCFSTLSPKCRDEELEDIVYFVLDLYQFHGVPVAIAELDIDQVVIDLRMVLEDHLSKTSKASKTPPTPIDEHMFLILDKNVQGLPWESMPVLRGRSVSRIPGIQFLQDRLSFARMKREAAGLTYDPKDGAIVDPSKGYYILNPSGDLGRTEERFRDWASDMKKSGWGGTIGKQVSEQQFVDALKTQDLVVYFGHGGGEQYVRSHKIRSLPTCAATMLWGCSSGALRDMGDFDRTGTPYNYMLGGCPTLVANLWDVTDKDIDKFSQAVFDKLGLVGKPPNDKRPRSSTSLIAAVAQSRDSCKLKYLTGAAPVVYGIPFYL</sequence>
<organism evidence="9 10">
    <name type="scientific">Pholiota conissans</name>
    <dbReference type="NCBI Taxonomy" id="109636"/>
    <lineage>
        <taxon>Eukaryota</taxon>
        <taxon>Fungi</taxon>
        <taxon>Dikarya</taxon>
        <taxon>Basidiomycota</taxon>
        <taxon>Agaricomycotina</taxon>
        <taxon>Agaricomycetes</taxon>
        <taxon>Agaricomycetidae</taxon>
        <taxon>Agaricales</taxon>
        <taxon>Agaricineae</taxon>
        <taxon>Strophariaceae</taxon>
        <taxon>Pholiota</taxon>
    </lineage>
</organism>
<feature type="compositionally biased region" description="Low complexity" evidence="7">
    <location>
        <begin position="1234"/>
        <end position="1252"/>
    </location>
</feature>
<dbReference type="EMBL" id="MU155206">
    <property type="protein sequence ID" value="KAF9479762.1"/>
    <property type="molecule type" value="Genomic_DNA"/>
</dbReference>
<keyword evidence="6" id="KW-0175">Coiled coil</keyword>
<dbReference type="GO" id="GO:0006508">
    <property type="term" value="P:proteolysis"/>
    <property type="evidence" value="ECO:0007669"/>
    <property type="project" value="InterPro"/>
</dbReference>
<dbReference type="InterPro" id="IPR005314">
    <property type="entry name" value="Peptidase_C50"/>
</dbReference>
<dbReference type="GO" id="GO:0005634">
    <property type="term" value="C:nucleus"/>
    <property type="evidence" value="ECO:0007669"/>
    <property type="project" value="InterPro"/>
</dbReference>
<dbReference type="GO" id="GO:0044732">
    <property type="term" value="C:mitotic spindle pole body"/>
    <property type="evidence" value="ECO:0007669"/>
    <property type="project" value="TreeGrafter"/>
</dbReference>
<comment type="caution">
    <text evidence="9">The sequence shown here is derived from an EMBL/GenBank/DDBJ whole genome shotgun (WGS) entry which is preliminary data.</text>
</comment>
<keyword evidence="5" id="KW-0802">TPR repeat</keyword>
<evidence type="ECO:0000256" key="4">
    <source>
        <dbReference type="ARBA" id="ARBA00022829"/>
    </source>
</evidence>
<feature type="domain" description="Peptidase C50" evidence="8">
    <location>
        <begin position="2010"/>
        <end position="2107"/>
    </location>
</feature>
<dbReference type="PROSITE" id="PS51700">
    <property type="entry name" value="SEPARIN"/>
    <property type="match status" value="1"/>
</dbReference>
<dbReference type="Gene3D" id="1.25.40.10">
    <property type="entry name" value="Tetratricopeptide repeat domain"/>
    <property type="match status" value="2"/>
</dbReference>
<feature type="region of interest" description="Disordered" evidence="7">
    <location>
        <begin position="1843"/>
        <end position="1866"/>
    </location>
</feature>
<evidence type="ECO:0000313" key="10">
    <source>
        <dbReference type="Proteomes" id="UP000807469"/>
    </source>
</evidence>
<dbReference type="InterPro" id="IPR030397">
    <property type="entry name" value="SEPARIN_core_dom"/>
</dbReference>
<dbReference type="SMART" id="SM00028">
    <property type="entry name" value="TPR"/>
    <property type="match status" value="6"/>
</dbReference>
<feature type="region of interest" description="Disordered" evidence="7">
    <location>
        <begin position="1233"/>
        <end position="1280"/>
    </location>
</feature>
<dbReference type="InterPro" id="IPR019734">
    <property type="entry name" value="TPR_rpt"/>
</dbReference>
<keyword evidence="10" id="KW-1185">Reference proteome</keyword>
<feature type="region of interest" description="Disordered" evidence="7">
    <location>
        <begin position="1610"/>
        <end position="1659"/>
    </location>
</feature>
<protein>
    <recommendedName>
        <fullName evidence="2">separase</fullName>
        <ecNumber evidence="2">3.4.22.49</ecNumber>
    </recommendedName>
</protein>
<keyword evidence="3" id="KW-0378">Hydrolase</keyword>
<dbReference type="SUPFAM" id="SSF48452">
    <property type="entry name" value="TPR-like"/>
    <property type="match status" value="2"/>
</dbReference>
<gene>
    <name evidence="9" type="ORF">BDN70DRAFT_833890</name>
</gene>
<keyword evidence="4" id="KW-0159">Chromosome partition</keyword>
<evidence type="ECO:0000256" key="7">
    <source>
        <dbReference type="SAM" id="MobiDB-lite"/>
    </source>
</evidence>
<evidence type="ECO:0000313" key="9">
    <source>
        <dbReference type="EMBL" id="KAF9479762.1"/>
    </source>
</evidence>
<comment type="catalytic activity">
    <reaction evidence="1">
        <text>All bonds known to be hydrolyzed by this endopeptidase have arginine in P1 and an acidic residue in P4. P6 is often occupied by an acidic residue or by a hydroxy-amino-acid residue, the phosphorylation of which enhances cleavage.</text>
        <dbReference type="EC" id="3.4.22.49"/>
    </reaction>
</comment>
<dbReference type="PANTHER" id="PTHR12792">
    <property type="entry name" value="EXTRA SPINDLE POLES 1-RELATED"/>
    <property type="match status" value="1"/>
</dbReference>
<evidence type="ECO:0000256" key="3">
    <source>
        <dbReference type="ARBA" id="ARBA00022801"/>
    </source>
</evidence>
<feature type="repeat" description="TPR" evidence="5">
    <location>
        <begin position="693"/>
        <end position="726"/>
    </location>
</feature>
<evidence type="ECO:0000256" key="6">
    <source>
        <dbReference type="SAM" id="Coils"/>
    </source>
</evidence>
<dbReference type="OrthoDB" id="10255632at2759"/>
<feature type="compositionally biased region" description="Basic and acidic residues" evidence="7">
    <location>
        <begin position="65"/>
        <end position="79"/>
    </location>
</feature>
<feature type="compositionally biased region" description="Polar residues" evidence="7">
    <location>
        <begin position="1"/>
        <end position="18"/>
    </location>
</feature>
<feature type="region of interest" description="Disordered" evidence="7">
    <location>
        <begin position="1"/>
        <end position="45"/>
    </location>
</feature>
<feature type="region of interest" description="Disordered" evidence="7">
    <location>
        <begin position="63"/>
        <end position="87"/>
    </location>
</feature>